<dbReference type="Proteomes" id="UP000186308">
    <property type="component" value="Unassembled WGS sequence"/>
</dbReference>
<gene>
    <name evidence="1" type="ORF">SAMN05421828_10955</name>
</gene>
<dbReference type="SUPFAM" id="SSF48576">
    <property type="entry name" value="Terpenoid synthases"/>
    <property type="match status" value="1"/>
</dbReference>
<reference evidence="1 2" key="1">
    <citation type="submission" date="2017-01" db="EMBL/GenBank/DDBJ databases">
        <authorList>
            <person name="Varghese N."/>
            <person name="Submissions S."/>
        </authorList>
    </citation>
    <scope>NUCLEOTIDE SEQUENCE [LARGE SCALE GENOMIC DNA]</scope>
    <source>
        <strain evidence="1 2">ATCC 35905</strain>
    </source>
</reference>
<proteinExistence type="predicted"/>
<keyword evidence="2" id="KW-1185">Reference proteome</keyword>
<dbReference type="InterPro" id="IPR008949">
    <property type="entry name" value="Isoprenoid_synthase_dom_sf"/>
</dbReference>
<accession>A0A8G2CKI0</accession>
<dbReference type="AlphaFoldDB" id="A0A8G2CKI0"/>
<dbReference type="EMBL" id="FTNE01000009">
    <property type="protein sequence ID" value="SIQ77494.1"/>
    <property type="molecule type" value="Genomic_DNA"/>
</dbReference>
<evidence type="ECO:0000313" key="1">
    <source>
        <dbReference type="EMBL" id="SIQ77494.1"/>
    </source>
</evidence>
<organism evidence="1 2">
    <name type="scientific">Acidiphilium rubrum</name>
    <dbReference type="NCBI Taxonomy" id="526"/>
    <lineage>
        <taxon>Bacteria</taxon>
        <taxon>Pseudomonadati</taxon>
        <taxon>Pseudomonadota</taxon>
        <taxon>Alphaproteobacteria</taxon>
        <taxon>Acetobacterales</taxon>
        <taxon>Acidocellaceae</taxon>
        <taxon>Acidiphilium</taxon>
    </lineage>
</organism>
<dbReference type="OrthoDB" id="9814909at2"/>
<evidence type="ECO:0000313" key="2">
    <source>
        <dbReference type="Proteomes" id="UP000186308"/>
    </source>
</evidence>
<dbReference type="RefSeq" id="WP_029311070.1">
    <property type="nucleotide sequence ID" value="NZ_FTNE01000009.1"/>
</dbReference>
<dbReference type="Pfam" id="PF00494">
    <property type="entry name" value="SQS_PSY"/>
    <property type="match status" value="1"/>
</dbReference>
<name>A0A8G2CKI0_ACIRU</name>
<dbReference type="InterPro" id="IPR002060">
    <property type="entry name" value="Squ/phyt_synthse"/>
</dbReference>
<comment type="caution">
    <text evidence="1">The sequence shown here is derived from an EMBL/GenBank/DDBJ whole genome shotgun (WGS) entry which is preliminary data.</text>
</comment>
<protein>
    <submittedName>
        <fullName evidence="1">Phytoene synthase</fullName>
    </submittedName>
</protein>
<sequence length="240" mass="25865">MTDDELAALVRRADPDRFLGAMFAPAPQRRDLLILYAFNHELARAREVASTAPLTLIRLHWWREVVEGAMREHPIARLLRDALDRNAFAPADLIALINAREAEAEPIADLPAFMAYVRGTSGGLAVLAGGVLGVIDDIEPTTFESIGTGYAIARILATAKSLSQYGRDLLPQDGTDPTALARTATVLVSPRLPRAAMPIATLAILARRDLSRLSRGRPSDARGIGDRLAVLSGAFIRALG</sequence>
<dbReference type="Gene3D" id="1.10.600.10">
    <property type="entry name" value="Farnesyl Diphosphate Synthase"/>
    <property type="match status" value="1"/>
</dbReference>